<evidence type="ECO:0000313" key="1">
    <source>
        <dbReference type="EMBL" id="ODQ88194.1"/>
    </source>
</evidence>
<dbReference type="Proteomes" id="UP000094053">
    <property type="component" value="Unassembled WGS sequence"/>
</dbReference>
<accession>A0A1E3REC7</accession>
<comment type="caution">
    <text evidence="1">The sequence shown here is derived from an EMBL/GenBank/DDBJ whole genome shotgun (WGS) entry which is preliminary data.</text>
</comment>
<gene>
    <name evidence="1" type="ORF">BHQ18_20320</name>
</gene>
<organism evidence="1 2">
    <name type="scientific">Mycolicibacterium flavescens</name>
    <name type="common">Mycobacterium flavescens</name>
    <dbReference type="NCBI Taxonomy" id="1776"/>
    <lineage>
        <taxon>Bacteria</taxon>
        <taxon>Bacillati</taxon>
        <taxon>Actinomycetota</taxon>
        <taxon>Actinomycetes</taxon>
        <taxon>Mycobacteriales</taxon>
        <taxon>Mycobacteriaceae</taxon>
        <taxon>Mycolicibacterium</taxon>
    </lineage>
</organism>
<dbReference type="EMBL" id="MIHA01000016">
    <property type="protein sequence ID" value="ODQ88194.1"/>
    <property type="molecule type" value="Genomic_DNA"/>
</dbReference>
<dbReference type="OrthoDB" id="8183309at2"/>
<proteinExistence type="predicted"/>
<reference evidence="2" key="1">
    <citation type="submission" date="2016-09" db="EMBL/GenBank/DDBJ databases">
        <authorList>
            <person name="Greninger A.L."/>
            <person name="Jerome K.R."/>
            <person name="Mcnair B."/>
            <person name="Wallis C."/>
            <person name="Fang F."/>
        </authorList>
    </citation>
    <scope>NUCLEOTIDE SEQUENCE [LARGE SCALE GENOMIC DNA]</scope>
    <source>
        <strain evidence="2">M6</strain>
    </source>
</reference>
<protein>
    <recommendedName>
        <fullName evidence="3">Fatty acyl-AMP ligase FadD28 and polyketide synthase</fullName>
    </recommendedName>
</protein>
<name>A0A1E3REC7_MYCFV</name>
<dbReference type="STRING" id="1776.BHQ18_20320"/>
<dbReference type="AlphaFoldDB" id="A0A1E3REC7"/>
<dbReference type="InterPro" id="IPR023213">
    <property type="entry name" value="CAT-like_dom_sf"/>
</dbReference>
<dbReference type="RefSeq" id="WP_069415443.1">
    <property type="nucleotide sequence ID" value="NZ_JACKUL010000030.1"/>
</dbReference>
<evidence type="ECO:0000313" key="2">
    <source>
        <dbReference type="Proteomes" id="UP000094053"/>
    </source>
</evidence>
<sequence>MTVDTDNRLAFMDQAGFALERATGIVKLMQMVWVYDRAVDLDGVREFHRNFGFGLPGRRIEKSPLPFGRPRWVASLGPPAPLDVAEKPRPRSELTDWLDERAALPVDVERGPGWHIGVLPLTDGGSAVTLVGSHCLGDGVAALLSVVEATVAARRDIGYPPPYSRTRFRGALTDLRETARGLPQTARTVAAAAKLGLRLRDQAADEQPRSAAPKPAVTSGTSGDEVIIVPAANLFVDLAEWDAAAASRNGNSYSLLAGFAARLGVLMGRQRADGTVGLLIALNDRTTLDDTRAQAMVFAQVGIDPAPVHDDLTEARISLRQAIKTAREQPDDTLQLLPLVPFVPRRVLAKVADVFFGSGDDLPVSCSNLGDLEPLAGRVDGTDADYVMLRGVDQGVRRSVIERAGGQLVVVAGRINGRISICVVGYQCGTENSKDRLRALARQAIEEFGLSAEVL</sequence>
<evidence type="ECO:0008006" key="3">
    <source>
        <dbReference type="Google" id="ProtNLM"/>
    </source>
</evidence>
<keyword evidence="2" id="KW-1185">Reference proteome</keyword>
<dbReference type="SUPFAM" id="SSF52777">
    <property type="entry name" value="CoA-dependent acyltransferases"/>
    <property type="match status" value="1"/>
</dbReference>
<dbReference type="Gene3D" id="3.30.559.10">
    <property type="entry name" value="Chloramphenicol acetyltransferase-like domain"/>
    <property type="match status" value="1"/>
</dbReference>